<organism evidence="2 3">
    <name type="scientific">Allocatelliglobosispora scoriae</name>
    <dbReference type="NCBI Taxonomy" id="643052"/>
    <lineage>
        <taxon>Bacteria</taxon>
        <taxon>Bacillati</taxon>
        <taxon>Actinomycetota</taxon>
        <taxon>Actinomycetes</taxon>
        <taxon>Micromonosporales</taxon>
        <taxon>Micromonosporaceae</taxon>
        <taxon>Allocatelliglobosispora</taxon>
    </lineage>
</organism>
<evidence type="ECO:0000259" key="1">
    <source>
        <dbReference type="Pfam" id="PF19493"/>
    </source>
</evidence>
<evidence type="ECO:0000313" key="3">
    <source>
        <dbReference type="Proteomes" id="UP000587527"/>
    </source>
</evidence>
<dbReference type="InterPro" id="IPR045794">
    <property type="entry name" value="Trypco1"/>
</dbReference>
<evidence type="ECO:0000313" key="2">
    <source>
        <dbReference type="EMBL" id="MBB5868621.1"/>
    </source>
</evidence>
<dbReference type="RefSeq" id="WP_184834693.1">
    <property type="nucleotide sequence ID" value="NZ_JACHMN010000002.1"/>
</dbReference>
<feature type="domain" description="Trypsin-co-occurring" evidence="1">
    <location>
        <begin position="11"/>
        <end position="103"/>
    </location>
</feature>
<sequence length="115" mass="11938">MAGARSEIVEVELPDGTRILAEVTVPAQSDVGARPRLFHAEALGGQISSVSSWILSHVREGLPDRPSQISVEFGLKLGVKSGQLVSILAEGTGEASVVVKLDWPLASADPAVPAS</sequence>
<dbReference type="AlphaFoldDB" id="A0A841BP66"/>
<dbReference type="Pfam" id="PF19493">
    <property type="entry name" value="Trypco1"/>
    <property type="match status" value="1"/>
</dbReference>
<dbReference type="NCBIfam" id="NF041216">
    <property type="entry name" value="CU044_2847_fam"/>
    <property type="match status" value="1"/>
</dbReference>
<keyword evidence="3" id="KW-1185">Reference proteome</keyword>
<accession>A0A841BP66</accession>
<protein>
    <recommendedName>
        <fullName evidence="1">Trypsin-co-occurring domain-containing protein</fullName>
    </recommendedName>
</protein>
<comment type="caution">
    <text evidence="2">The sequence shown here is derived from an EMBL/GenBank/DDBJ whole genome shotgun (WGS) entry which is preliminary data.</text>
</comment>
<gene>
    <name evidence="2" type="ORF">F4553_002000</name>
</gene>
<name>A0A841BP66_9ACTN</name>
<proteinExistence type="predicted"/>
<reference evidence="2 3" key="1">
    <citation type="submission" date="2020-08" db="EMBL/GenBank/DDBJ databases">
        <title>Sequencing the genomes of 1000 actinobacteria strains.</title>
        <authorList>
            <person name="Klenk H.-P."/>
        </authorList>
    </citation>
    <scope>NUCLEOTIDE SEQUENCE [LARGE SCALE GENOMIC DNA]</scope>
    <source>
        <strain evidence="2 3">DSM 45362</strain>
    </source>
</reference>
<dbReference type="Proteomes" id="UP000587527">
    <property type="component" value="Unassembled WGS sequence"/>
</dbReference>
<dbReference type="EMBL" id="JACHMN010000002">
    <property type="protein sequence ID" value="MBB5868621.1"/>
    <property type="molecule type" value="Genomic_DNA"/>
</dbReference>